<gene>
    <name evidence="2" type="ORF">SDC9_169232</name>
</gene>
<dbReference type="EMBL" id="VSSQ01069925">
    <property type="protein sequence ID" value="MPN21850.1"/>
    <property type="molecule type" value="Genomic_DNA"/>
</dbReference>
<feature type="region of interest" description="Disordered" evidence="1">
    <location>
        <begin position="84"/>
        <end position="105"/>
    </location>
</feature>
<proteinExistence type="predicted"/>
<comment type="caution">
    <text evidence="2">The sequence shown here is derived from an EMBL/GenBank/DDBJ whole genome shotgun (WGS) entry which is preliminary data.</text>
</comment>
<evidence type="ECO:0000256" key="1">
    <source>
        <dbReference type="SAM" id="MobiDB-lite"/>
    </source>
</evidence>
<organism evidence="2">
    <name type="scientific">bioreactor metagenome</name>
    <dbReference type="NCBI Taxonomy" id="1076179"/>
    <lineage>
        <taxon>unclassified sequences</taxon>
        <taxon>metagenomes</taxon>
        <taxon>ecological metagenomes</taxon>
    </lineage>
</organism>
<sequence>MQRLQRGGQRVVRGGQGGVEVAVGQGSGQVARLPHTVDIKLEPLPQLTKAGRQPLLIEVCIFRVVNRITQEIKQLSCNRIHNNRPPFAHAASGGMFQPPSPPGTP</sequence>
<name>A0A645G793_9ZZZZ</name>
<dbReference type="AlphaFoldDB" id="A0A645G793"/>
<reference evidence="2" key="1">
    <citation type="submission" date="2019-08" db="EMBL/GenBank/DDBJ databases">
        <authorList>
            <person name="Kucharzyk K."/>
            <person name="Murdoch R.W."/>
            <person name="Higgins S."/>
            <person name="Loffler F."/>
        </authorList>
    </citation>
    <scope>NUCLEOTIDE SEQUENCE</scope>
</reference>
<accession>A0A645G793</accession>
<evidence type="ECO:0000313" key="2">
    <source>
        <dbReference type="EMBL" id="MPN21850.1"/>
    </source>
</evidence>
<protein>
    <submittedName>
        <fullName evidence="2">Uncharacterized protein</fullName>
    </submittedName>
</protein>